<dbReference type="EMBL" id="FNQB01000001">
    <property type="protein sequence ID" value="SDY62845.1"/>
    <property type="molecule type" value="Genomic_DNA"/>
</dbReference>
<dbReference type="Proteomes" id="UP000199632">
    <property type="component" value="Unassembled WGS sequence"/>
</dbReference>
<dbReference type="Gene3D" id="3.60.60.10">
    <property type="entry name" value="Penicillin V Acylase, Chain A"/>
    <property type="match status" value="1"/>
</dbReference>
<evidence type="ECO:0000259" key="1">
    <source>
        <dbReference type="Pfam" id="PF03417"/>
    </source>
</evidence>
<keyword evidence="2" id="KW-0012">Acyltransferase</keyword>
<dbReference type="InterPro" id="IPR005079">
    <property type="entry name" value="Peptidase_C45_hydrolase"/>
</dbReference>
<reference evidence="3" key="1">
    <citation type="submission" date="2016-10" db="EMBL/GenBank/DDBJ databases">
        <authorList>
            <person name="Varghese N."/>
            <person name="Submissions S."/>
        </authorList>
    </citation>
    <scope>NUCLEOTIDE SEQUENCE [LARGE SCALE GENOMIC DNA]</scope>
    <source>
        <strain evidence="3">DSM 44718</strain>
    </source>
</reference>
<accession>A0A1H3LG51</accession>
<name>A0A1H3LG51_9ACTN</name>
<sequence length="368" mass="38948">MTLPVPYVDVSGTPGECGFAYGQAARGQIAANLDLYAGRFRAVGLDAATTRSAGETFRAQTVRLYPRIAEMLDATAEGAEVAVGDLYAVNARTELIYGTPPDGAAGGCTVLGALGTHTATGHTLMAQNWDWHPDQRGAMVLLGTTDERGHRVVALTEAGMLAKAGLNSAGLGICVNMLTTDRDGVTKDNPGVPYHVVLRAALESDTLGRALKAVVPSPRNASMNLLLGQSGPAGGELIDLELVPGVAGWLHPEGGVLAHANHLETALPVRDLINDFGGSTLFRAARARRLLTAAAEPGKLTEDDLATILRDHQSYPNAICRHVDEHDAYGERSETVYAVLMDLDERRIGIAEGPPCDHEFTWVELTNA</sequence>
<protein>
    <submittedName>
        <fullName evidence="2">Isopenicillin-N N-acyltransferase like protein</fullName>
    </submittedName>
</protein>
<gene>
    <name evidence="2" type="ORF">SAMN05421684_0705</name>
</gene>
<dbReference type="STRING" id="137265.SAMN05421684_0705"/>
<dbReference type="Gene3D" id="1.10.10.2120">
    <property type="match status" value="1"/>
</dbReference>
<dbReference type="InterPro" id="IPR047801">
    <property type="entry name" value="Peptidase_C45"/>
</dbReference>
<keyword evidence="3" id="KW-1185">Reference proteome</keyword>
<dbReference type="RefSeq" id="WP_090787032.1">
    <property type="nucleotide sequence ID" value="NZ_BOND01000015.1"/>
</dbReference>
<dbReference type="GO" id="GO:0016746">
    <property type="term" value="F:acyltransferase activity"/>
    <property type="evidence" value="ECO:0007669"/>
    <property type="project" value="UniProtKB-KW"/>
</dbReference>
<keyword evidence="2" id="KW-0808">Transferase</keyword>
<dbReference type="OrthoDB" id="8109453at2"/>
<proteinExistence type="predicted"/>
<dbReference type="NCBIfam" id="NF040521">
    <property type="entry name" value="C45_proenzyme"/>
    <property type="match status" value="1"/>
</dbReference>
<dbReference type="PANTHER" id="PTHR34180:SF1">
    <property type="entry name" value="BETA-ALANYL-DOPAMINE_CARCININE HYDROLASE"/>
    <property type="match status" value="1"/>
</dbReference>
<evidence type="ECO:0000313" key="3">
    <source>
        <dbReference type="Proteomes" id="UP000199632"/>
    </source>
</evidence>
<organism evidence="2 3">
    <name type="scientific">Asanoa ishikariensis</name>
    <dbReference type="NCBI Taxonomy" id="137265"/>
    <lineage>
        <taxon>Bacteria</taxon>
        <taxon>Bacillati</taxon>
        <taxon>Actinomycetota</taxon>
        <taxon>Actinomycetes</taxon>
        <taxon>Micromonosporales</taxon>
        <taxon>Micromonosporaceae</taxon>
        <taxon>Asanoa</taxon>
    </lineage>
</organism>
<dbReference type="Pfam" id="PF03417">
    <property type="entry name" value="AAT"/>
    <property type="match status" value="1"/>
</dbReference>
<dbReference type="AlphaFoldDB" id="A0A1H3LG51"/>
<dbReference type="InterPro" id="IPR047794">
    <property type="entry name" value="C45_proenzyme-like"/>
</dbReference>
<dbReference type="PANTHER" id="PTHR34180">
    <property type="entry name" value="PEPTIDASE C45"/>
    <property type="match status" value="1"/>
</dbReference>
<feature type="domain" description="Peptidase C45 hydrolase" evidence="1">
    <location>
        <begin position="122"/>
        <end position="353"/>
    </location>
</feature>
<evidence type="ECO:0000313" key="2">
    <source>
        <dbReference type="EMBL" id="SDY62845.1"/>
    </source>
</evidence>